<proteinExistence type="predicted"/>
<name>F0VMI3_NEOCL</name>
<feature type="compositionally biased region" description="Polar residues" evidence="1">
    <location>
        <begin position="941"/>
        <end position="954"/>
    </location>
</feature>
<dbReference type="InParanoid" id="F0VMI3"/>
<reference evidence="5" key="3">
    <citation type="journal article" date="2012" name="PLoS Pathog.">
        <title>Comparative genomics of the apicomplexan parasites Toxoplasma gondii and Neospora caninum: Coccidia differing in host range and transmission strategy.</title>
        <authorList>
            <person name="Reid A.J."/>
            <person name="Vermont S.J."/>
            <person name="Cotton J.A."/>
            <person name="Harris D."/>
            <person name="Hill-Cawthorne G.A."/>
            <person name="Konen-Waisman S."/>
            <person name="Latham S.M."/>
            <person name="Mourier T."/>
            <person name="Norton R."/>
            <person name="Quail M.A."/>
            <person name="Sanders M."/>
            <person name="Shanmugam D."/>
            <person name="Sohal A."/>
            <person name="Wasmuth J.D."/>
            <person name="Brunk B."/>
            <person name="Grigg M.E."/>
            <person name="Howard J.C."/>
            <person name="Parkinson J."/>
            <person name="Roos D.S."/>
            <person name="Trees A.J."/>
            <person name="Berriman M."/>
            <person name="Pain A."/>
            <person name="Wastling J.M."/>
        </authorList>
    </citation>
    <scope>NUCLEOTIDE SEQUENCE [LARGE SCALE GENOMIC DNA]</scope>
    <source>
        <strain evidence="5">Liverpool</strain>
    </source>
</reference>
<dbReference type="PANTHER" id="PTHR28080:SF1">
    <property type="entry name" value="PEROXISOMAL BIOGENESIS FACTOR 3"/>
    <property type="match status" value="1"/>
</dbReference>
<feature type="region of interest" description="Disordered" evidence="1">
    <location>
        <begin position="389"/>
        <end position="446"/>
    </location>
</feature>
<feature type="compositionally biased region" description="Acidic residues" evidence="1">
    <location>
        <begin position="1236"/>
        <end position="1246"/>
    </location>
</feature>
<dbReference type="VEuPathDB" id="ToxoDB:NCLIV_053560"/>
<dbReference type="Proteomes" id="UP000007494">
    <property type="component" value="Chromosome XI"/>
</dbReference>
<dbReference type="InterPro" id="IPR006966">
    <property type="entry name" value="Peroxin-3"/>
</dbReference>
<dbReference type="PANTHER" id="PTHR28080">
    <property type="entry name" value="PEROXISOMAL BIOGENESIS FACTOR 3"/>
    <property type="match status" value="1"/>
</dbReference>
<feature type="region of interest" description="Disordered" evidence="1">
    <location>
        <begin position="1122"/>
        <end position="1267"/>
    </location>
</feature>
<dbReference type="GO" id="GO:0030674">
    <property type="term" value="F:protein-macromolecule adaptor activity"/>
    <property type="evidence" value="ECO:0007669"/>
    <property type="project" value="TreeGrafter"/>
</dbReference>
<feature type="region of interest" description="Disordered" evidence="1">
    <location>
        <begin position="599"/>
        <end position="632"/>
    </location>
</feature>
<dbReference type="GeneID" id="13446635"/>
<feature type="compositionally biased region" description="Basic and acidic residues" evidence="1">
    <location>
        <begin position="1247"/>
        <end position="1267"/>
    </location>
</feature>
<feature type="region of interest" description="Disordered" evidence="1">
    <location>
        <begin position="994"/>
        <end position="1095"/>
    </location>
</feature>
<feature type="compositionally biased region" description="Basic and acidic residues" evidence="1">
    <location>
        <begin position="841"/>
        <end position="854"/>
    </location>
</feature>
<dbReference type="AlphaFoldDB" id="F0VMI3"/>
<organism evidence="3 5">
    <name type="scientific">Neospora caninum (strain Liverpool)</name>
    <dbReference type="NCBI Taxonomy" id="572307"/>
    <lineage>
        <taxon>Eukaryota</taxon>
        <taxon>Sar</taxon>
        <taxon>Alveolata</taxon>
        <taxon>Apicomplexa</taxon>
        <taxon>Conoidasida</taxon>
        <taxon>Coccidia</taxon>
        <taxon>Eucoccidiorida</taxon>
        <taxon>Eimeriorina</taxon>
        <taxon>Sarcocystidae</taxon>
        <taxon>Neospora</taxon>
    </lineage>
</organism>
<reference evidence="3" key="2">
    <citation type="submission" date="2011-03" db="EMBL/GenBank/DDBJ databases">
        <title>Comparative genomics and transcriptomics of Neospora caninum and Toxoplasma gondii.</title>
        <authorList>
            <person name="Reid A.J."/>
            <person name="Sohal A."/>
            <person name="Harris D."/>
            <person name="Quail M."/>
            <person name="Sanders M."/>
            <person name="Berriman M."/>
            <person name="Wastling J.M."/>
            <person name="Pain A."/>
        </authorList>
    </citation>
    <scope>NUCLEOTIDE SEQUENCE</scope>
    <source>
        <strain evidence="3">Liverpool</strain>
    </source>
</reference>
<dbReference type="GO" id="GO:0005778">
    <property type="term" value="C:peroxisomal membrane"/>
    <property type="evidence" value="ECO:0007669"/>
    <property type="project" value="InterPro"/>
</dbReference>
<evidence type="ECO:0000313" key="4">
    <source>
        <dbReference type="EMBL" id="CEL69651.1"/>
    </source>
</evidence>
<feature type="compositionally biased region" description="Basic and acidic residues" evidence="1">
    <location>
        <begin position="244"/>
        <end position="256"/>
    </location>
</feature>
<feature type="compositionally biased region" description="Basic and acidic residues" evidence="1">
    <location>
        <begin position="263"/>
        <end position="279"/>
    </location>
</feature>
<feature type="compositionally biased region" description="Basic and acidic residues" evidence="1">
    <location>
        <begin position="877"/>
        <end position="895"/>
    </location>
</feature>
<reference evidence="3" key="1">
    <citation type="submission" date="2011-02" db="EMBL/GenBank/DDBJ databases">
        <authorList>
            <person name="Aslett M."/>
        </authorList>
    </citation>
    <scope>NUCLEOTIDE SEQUENCE</scope>
    <source>
        <strain evidence="3">Liverpool</strain>
    </source>
</reference>
<feature type="region of interest" description="Disordered" evidence="1">
    <location>
        <begin position="244"/>
        <end position="307"/>
    </location>
</feature>
<dbReference type="OrthoDB" id="333109at2759"/>
<keyword evidence="2" id="KW-0812">Transmembrane</keyword>
<evidence type="ECO:0000313" key="3">
    <source>
        <dbReference type="EMBL" id="CBZ54929.1"/>
    </source>
</evidence>
<evidence type="ECO:0000256" key="1">
    <source>
        <dbReference type="SAM" id="MobiDB-lite"/>
    </source>
</evidence>
<sequence length="1267" mass="138014">MLTGTWNAMKRHKWKFLAGGSAAAGLAYLGRQVYVQYKQLSAMLEDTEDLDRLLAALLGLNPEELPADGSLDTNREQDEEREENEKRDTSAPVFSFSALSASLSSPFSSFLERLGFLPFRGSRTVPRASASAEWKMIAHFLRTQVLADRSTWELREEIRGIVNVAFDISHYTALLRDPVSARTLSPVAKRRCFFHMSVEVYARTLMAIYLLVLLAVLHRVQVNIVARQTFYGVYTPGFTRKRVEETPGEKRGELRDSTQPGAERTEDRTYAPSPDDPKDPGTPSAFASLVGGEDERRAEQDASGEESISLEEVKAANYLFLTTTRYLLSSQAALDLIAVEIHRATRQVLRDAQPEGILSSKDLLHLLLLILVTAHTRILKRAENGALPRKRHKALSRSTAADDTEPDEEEEEADIEGEEVKEEEEEETEGEEDESESEEEQGRRPVSRGIGLAALLLPEGAHPFEVFPEDEAARKTCRDLCEADTCASHKRSSGEVRVEPRSSSNTVQGAPASLADLKNPAISSLVEAQLAEARDLLEAPACAEATLDGLTASLWLAVQCLQGCLLQAGRAVPASPSPSLLSPSRASISLSSVVEVVSQNRSQSRQDERENASPARFEGNREERSRVDVRASAERTEWVDSNRVSVTDEDLWFPRFCLFPFARTFGRMCQLADFVLGTPGSREGDEAVERPTGGAKRQGASGAPEAAARRGECANRRPGTGDFESPAEESDSDVLAFFARLPAIEEFSSFAFFPTATEDELDALRALAVAAREKAETEETRRRFLLPLGRLSERGSPAFRHMLQMQREAQKQVLLAALREEQALVTRRKQREEVERKETVTCKAEKEEETKTKPEAGVVHDTQEPAPIAEPRFSSWSERDTSDAGTRENEGKLLREALTSRAHNKTFSAGRKEGEREVEGTKERGLDSRGESCLTVAFSRLAQNPSSTPGSLQEVSREARAGDVRPAAPSEPSGPAASTAALDGGCLSRIHASEGACEGTGDDGGFAGKDRKGEQGSGKQLFSFFRSLERQTTDSAGDGALRHREGESERSEGCAEPQRQSPSVEREARVESVAPGSPPTVPNAERGGSGDGLTLEEEGFLDCQCAASDLSLDVHLIDSRLSSRGPLDSWSGAEVSLSSFVDRRTEKRGSDRDEGDKKVESERGETDPGRGTKKRGACAETRRPGKSAEDSVSGAAFGAHAHEEKAGETGETREGKDERKGSSAPGSPAGGGEPGAESDDQIQAESEDARGKNGPEPAEKTENLEKS</sequence>
<feature type="region of interest" description="Disordered" evidence="1">
    <location>
        <begin position="65"/>
        <end position="90"/>
    </location>
</feature>
<feature type="region of interest" description="Disordered" evidence="1">
    <location>
        <begin position="680"/>
        <end position="728"/>
    </location>
</feature>
<dbReference type="eggNOG" id="ENOG502QZ8B">
    <property type="taxonomic scope" value="Eukaryota"/>
</dbReference>
<feature type="compositionally biased region" description="Basic and acidic residues" evidence="1">
    <location>
        <begin position="1200"/>
        <end position="1221"/>
    </location>
</feature>
<keyword evidence="2" id="KW-1133">Transmembrane helix</keyword>
<evidence type="ECO:0000313" key="5">
    <source>
        <dbReference type="Proteomes" id="UP000007494"/>
    </source>
</evidence>
<feature type="compositionally biased region" description="Basic and acidic residues" evidence="1">
    <location>
        <begin position="1141"/>
        <end position="1170"/>
    </location>
</feature>
<gene>
    <name evidence="4" type="ORF">BN1204_053560</name>
    <name evidence="3" type="ORF">NCLIV_053560</name>
</gene>
<reference evidence="4" key="4">
    <citation type="journal article" date="2015" name="PLoS ONE">
        <title>Comprehensive Evaluation of Toxoplasma gondii VEG and Neospora caninum LIV Genomes with Tachyzoite Stage Transcriptome and Proteome Defines Novel Transcript Features.</title>
        <authorList>
            <person name="Ramaprasad A."/>
            <person name="Mourier T."/>
            <person name="Naeem R."/>
            <person name="Malas T.B."/>
            <person name="Moussa E."/>
            <person name="Panigrahi A."/>
            <person name="Vermont S.J."/>
            <person name="Otto T.D."/>
            <person name="Wastling J."/>
            <person name="Pain A."/>
        </authorList>
    </citation>
    <scope>NUCLEOTIDE SEQUENCE</scope>
    <source>
        <strain evidence="4">Liverpool</strain>
    </source>
</reference>
<dbReference type="OMA" id="SSWSERD"/>
<feature type="compositionally biased region" description="Basic and acidic residues" evidence="1">
    <location>
        <begin position="1040"/>
        <end position="1053"/>
    </location>
</feature>
<feature type="compositionally biased region" description="Acidic residues" evidence="1">
    <location>
        <begin position="402"/>
        <end position="439"/>
    </location>
</feature>
<protein>
    <submittedName>
        <fullName evidence="4">Peroxin-3, domain-containing</fullName>
    </submittedName>
</protein>
<accession>F0VMI3</accession>
<feature type="compositionally biased region" description="Low complexity" evidence="1">
    <location>
        <begin position="966"/>
        <end position="981"/>
    </location>
</feature>
<feature type="transmembrane region" description="Helical" evidence="2">
    <location>
        <begin position="200"/>
        <end position="217"/>
    </location>
</feature>
<dbReference type="EMBL" id="FR823392">
    <property type="protein sequence ID" value="CBZ54929.1"/>
    <property type="molecule type" value="Genomic_DNA"/>
</dbReference>
<feature type="compositionally biased region" description="Basic and acidic residues" evidence="1">
    <location>
        <begin position="910"/>
        <end position="930"/>
    </location>
</feature>
<feature type="compositionally biased region" description="Basic and acidic residues" evidence="1">
    <location>
        <begin position="1180"/>
        <end position="1189"/>
    </location>
</feature>
<feature type="compositionally biased region" description="Basic and acidic residues" evidence="1">
    <location>
        <begin position="73"/>
        <end position="89"/>
    </location>
</feature>
<dbReference type="EMBL" id="LN714486">
    <property type="protein sequence ID" value="CEL69651.1"/>
    <property type="molecule type" value="Genomic_DNA"/>
</dbReference>
<evidence type="ECO:0000256" key="2">
    <source>
        <dbReference type="SAM" id="Phobius"/>
    </source>
</evidence>
<keyword evidence="2" id="KW-0472">Membrane</keyword>
<dbReference type="RefSeq" id="XP_003884957.1">
    <property type="nucleotide sequence ID" value="XM_003884908.1"/>
</dbReference>
<dbReference type="GO" id="GO:0045046">
    <property type="term" value="P:protein import into peroxisome membrane"/>
    <property type="evidence" value="ECO:0007669"/>
    <property type="project" value="TreeGrafter"/>
</dbReference>
<feature type="compositionally biased region" description="Basic and acidic residues" evidence="1">
    <location>
        <begin position="618"/>
        <end position="632"/>
    </location>
</feature>
<feature type="region of interest" description="Disordered" evidence="1">
    <location>
        <begin position="841"/>
        <end position="981"/>
    </location>
</feature>
<keyword evidence="5" id="KW-1185">Reference proteome</keyword>